<evidence type="ECO:0000313" key="3">
    <source>
        <dbReference type="Proteomes" id="UP000648239"/>
    </source>
</evidence>
<keyword evidence="1" id="KW-0732">Signal</keyword>
<evidence type="ECO:0000256" key="1">
    <source>
        <dbReference type="SAM" id="SignalP"/>
    </source>
</evidence>
<dbReference type="PROSITE" id="PS51257">
    <property type="entry name" value="PROKAR_LIPOPROTEIN"/>
    <property type="match status" value="1"/>
</dbReference>
<dbReference type="InterPro" id="IPR012467">
    <property type="entry name" value="DUF1684"/>
</dbReference>
<protein>
    <submittedName>
        <fullName evidence="2">DUF1684 domain-containing protein</fullName>
    </submittedName>
</protein>
<dbReference type="Proteomes" id="UP000648239">
    <property type="component" value="Unassembled WGS sequence"/>
</dbReference>
<organism evidence="2 3">
    <name type="scientific">Candidatus Polarisedimenticola svalbardensis</name>
    <dbReference type="NCBI Taxonomy" id="2886004"/>
    <lineage>
        <taxon>Bacteria</taxon>
        <taxon>Pseudomonadati</taxon>
        <taxon>Acidobacteriota</taxon>
        <taxon>Candidatus Polarisedimenticolia</taxon>
        <taxon>Candidatus Polarisedimenticolales</taxon>
        <taxon>Candidatus Polarisedimenticolaceae</taxon>
        <taxon>Candidatus Polarisedimenticola</taxon>
    </lineage>
</organism>
<dbReference type="Pfam" id="PF07920">
    <property type="entry name" value="DUF1684"/>
    <property type="match status" value="1"/>
</dbReference>
<feature type="chain" id="PRO_5035273382" evidence="1">
    <location>
        <begin position="19"/>
        <end position="220"/>
    </location>
</feature>
<proteinExistence type="predicted"/>
<gene>
    <name evidence="2" type="ORF">IFK94_06215</name>
</gene>
<name>A0A8J6Y1X5_9BACT</name>
<comment type="caution">
    <text evidence="2">The sequence shown here is derived from an EMBL/GenBank/DDBJ whole genome shotgun (WGS) entry which is preliminary data.</text>
</comment>
<evidence type="ECO:0000313" key="2">
    <source>
        <dbReference type="EMBL" id="MBD3867699.1"/>
    </source>
</evidence>
<accession>A0A8J6Y1X5</accession>
<dbReference type="EMBL" id="JACXWD010000014">
    <property type="protein sequence ID" value="MBD3867699.1"/>
    <property type="molecule type" value="Genomic_DNA"/>
</dbReference>
<dbReference type="PANTHER" id="PTHR41913">
    <property type="entry name" value="DUF1684 DOMAIN-CONTAINING PROTEIN"/>
    <property type="match status" value="1"/>
</dbReference>
<feature type="signal peptide" evidence="1">
    <location>
        <begin position="1"/>
        <end position="18"/>
    </location>
</feature>
<dbReference type="AlphaFoldDB" id="A0A8J6Y1X5"/>
<reference evidence="2 3" key="1">
    <citation type="submission" date="2020-08" db="EMBL/GenBank/DDBJ databases">
        <title>Acidobacteriota in marine sediments use diverse sulfur dissimilation pathways.</title>
        <authorList>
            <person name="Wasmund K."/>
        </authorList>
    </citation>
    <scope>NUCLEOTIDE SEQUENCE [LARGE SCALE GENOMIC DNA]</scope>
    <source>
        <strain evidence="2">MAG AM4</strain>
    </source>
</reference>
<dbReference type="PANTHER" id="PTHR41913:SF1">
    <property type="entry name" value="DUF1684 DOMAIN-CONTAINING PROTEIN"/>
    <property type="match status" value="1"/>
</dbReference>
<sequence>MILFRRSTCLLVFLAVTACVLYGCSGSGGGEMVVEPAAAGWEENLLSYRASKDVNYATAPDTPVHPDDRAAFGGLAYFPPDPAYRLVGPMHPHETREQFTILSTTGKSRPAERYGEMRFTLMGEHLVLQVYRLLDSKAPTPVQELFVPFTDRTSGVESYPAGRYVDLSETGDGRYILDFNRAFNPLCAYGMPEKYACPVTPAENRLKIRVEAGEQGYRRG</sequence>